<dbReference type="Proteomes" id="UP000729701">
    <property type="component" value="Unassembled WGS sequence"/>
</dbReference>
<dbReference type="GO" id="GO:0004519">
    <property type="term" value="F:endonuclease activity"/>
    <property type="evidence" value="ECO:0007669"/>
    <property type="project" value="UniProtKB-KW"/>
</dbReference>
<feature type="domain" description="HNH nuclease" evidence="1">
    <location>
        <begin position="9"/>
        <end position="64"/>
    </location>
</feature>
<accession>A0A951QKL5</accession>
<comment type="caution">
    <text evidence="2">The sequence shown here is derived from an EMBL/GenBank/DDBJ whole genome shotgun (WGS) entry which is preliminary data.</text>
</comment>
<keyword evidence="2" id="KW-0540">Nuclease</keyword>
<sequence>MSSGSISETLKAKIRTSAGDRCGYCRSLQMYVLGFLEIEHIIPKAKGGTDDEDNLWLACRLCNNYKGTQTDGIDPVNSKKVKLFNPRKQKWSKHFEWSEDGAQIIGSTACGRATVIALQLNNIISVTVRQQWVLAGWHPPK</sequence>
<evidence type="ECO:0000259" key="1">
    <source>
        <dbReference type="SMART" id="SM00507"/>
    </source>
</evidence>
<dbReference type="InterPro" id="IPR052892">
    <property type="entry name" value="NA-targeting_endonuclease"/>
</dbReference>
<dbReference type="GO" id="GO:0003676">
    <property type="term" value="F:nucleic acid binding"/>
    <property type="evidence" value="ECO:0007669"/>
    <property type="project" value="InterPro"/>
</dbReference>
<organism evidence="2 3">
    <name type="scientific">Cyanomargarita calcarea GSE-NOS-MK-12-04C</name>
    <dbReference type="NCBI Taxonomy" id="2839659"/>
    <lineage>
        <taxon>Bacteria</taxon>
        <taxon>Bacillati</taxon>
        <taxon>Cyanobacteriota</taxon>
        <taxon>Cyanophyceae</taxon>
        <taxon>Nostocales</taxon>
        <taxon>Cyanomargaritaceae</taxon>
        <taxon>Cyanomargarita</taxon>
    </lineage>
</organism>
<proteinExistence type="predicted"/>
<dbReference type="SMART" id="SM00507">
    <property type="entry name" value="HNHc"/>
    <property type="match status" value="1"/>
</dbReference>
<dbReference type="InterPro" id="IPR003615">
    <property type="entry name" value="HNH_nuc"/>
</dbReference>
<reference evidence="2" key="1">
    <citation type="submission" date="2021-05" db="EMBL/GenBank/DDBJ databases">
        <authorList>
            <person name="Pietrasiak N."/>
            <person name="Ward R."/>
            <person name="Stajich J.E."/>
            <person name="Kurbessoian T."/>
        </authorList>
    </citation>
    <scope>NUCLEOTIDE SEQUENCE</scope>
    <source>
        <strain evidence="2">GSE-NOS-MK-12-04C</strain>
    </source>
</reference>
<dbReference type="EMBL" id="JAHHGZ010000004">
    <property type="protein sequence ID" value="MBW4666758.1"/>
    <property type="molecule type" value="Genomic_DNA"/>
</dbReference>
<evidence type="ECO:0000313" key="2">
    <source>
        <dbReference type="EMBL" id="MBW4666758.1"/>
    </source>
</evidence>
<dbReference type="Gene3D" id="1.10.30.50">
    <property type="match status" value="1"/>
</dbReference>
<dbReference type="PANTHER" id="PTHR33877:SF1">
    <property type="entry name" value="TYPE IV METHYL-DIRECTED RESTRICTION ENZYME ECOKMCRA"/>
    <property type="match status" value="1"/>
</dbReference>
<name>A0A951QKL5_9CYAN</name>
<protein>
    <submittedName>
        <fullName evidence="2">HNH endonuclease</fullName>
    </submittedName>
</protein>
<gene>
    <name evidence="2" type="ORF">KME60_04785</name>
</gene>
<dbReference type="AlphaFoldDB" id="A0A951QKL5"/>
<dbReference type="GO" id="GO:0008270">
    <property type="term" value="F:zinc ion binding"/>
    <property type="evidence" value="ECO:0007669"/>
    <property type="project" value="InterPro"/>
</dbReference>
<dbReference type="Pfam" id="PF01844">
    <property type="entry name" value="HNH"/>
    <property type="match status" value="1"/>
</dbReference>
<evidence type="ECO:0000313" key="3">
    <source>
        <dbReference type="Proteomes" id="UP000729701"/>
    </source>
</evidence>
<dbReference type="CDD" id="cd00085">
    <property type="entry name" value="HNHc"/>
    <property type="match status" value="1"/>
</dbReference>
<keyword evidence="2" id="KW-0378">Hydrolase</keyword>
<dbReference type="PANTHER" id="PTHR33877">
    <property type="entry name" value="SLL1193 PROTEIN"/>
    <property type="match status" value="1"/>
</dbReference>
<reference evidence="2" key="2">
    <citation type="journal article" date="2022" name="Microbiol. Resour. Announc.">
        <title>Metagenome Sequencing to Explore Phylogenomics of Terrestrial Cyanobacteria.</title>
        <authorList>
            <person name="Ward R.D."/>
            <person name="Stajich J.E."/>
            <person name="Johansen J.R."/>
            <person name="Huntemann M."/>
            <person name="Clum A."/>
            <person name="Foster B."/>
            <person name="Foster B."/>
            <person name="Roux S."/>
            <person name="Palaniappan K."/>
            <person name="Varghese N."/>
            <person name="Mukherjee S."/>
            <person name="Reddy T.B.K."/>
            <person name="Daum C."/>
            <person name="Copeland A."/>
            <person name="Chen I.A."/>
            <person name="Ivanova N.N."/>
            <person name="Kyrpides N.C."/>
            <person name="Shapiro N."/>
            <person name="Eloe-Fadrosh E.A."/>
            <person name="Pietrasiak N."/>
        </authorList>
    </citation>
    <scope>NUCLEOTIDE SEQUENCE</scope>
    <source>
        <strain evidence="2">GSE-NOS-MK-12-04C</strain>
    </source>
</reference>
<keyword evidence="2" id="KW-0255">Endonuclease</keyword>
<dbReference type="InterPro" id="IPR002711">
    <property type="entry name" value="HNH"/>
</dbReference>